<reference evidence="2 3" key="1">
    <citation type="submission" date="2020-02" db="EMBL/GenBank/DDBJ databases">
        <authorList>
            <person name="Kim M.K."/>
        </authorList>
    </citation>
    <scope>NUCLEOTIDE SEQUENCE [LARGE SCALE GENOMIC DNA]</scope>
    <source>
        <strain evidence="2 3">BT327</strain>
    </source>
</reference>
<proteinExistence type="predicted"/>
<dbReference type="AlphaFoldDB" id="A0A6B3LU31"/>
<dbReference type="InterPro" id="IPR013830">
    <property type="entry name" value="SGNH_hydro"/>
</dbReference>
<dbReference type="InterPro" id="IPR026444">
    <property type="entry name" value="Secre_tail"/>
</dbReference>
<dbReference type="RefSeq" id="WP_163912815.1">
    <property type="nucleotide sequence ID" value="NZ_JAAGWD010000001.1"/>
</dbReference>
<dbReference type="SUPFAM" id="SSF52266">
    <property type="entry name" value="SGNH hydrolase"/>
    <property type="match status" value="1"/>
</dbReference>
<evidence type="ECO:0000259" key="1">
    <source>
        <dbReference type="Pfam" id="PF13472"/>
    </source>
</evidence>
<evidence type="ECO:0000313" key="2">
    <source>
        <dbReference type="EMBL" id="NEM96971.1"/>
    </source>
</evidence>
<dbReference type="InterPro" id="IPR051532">
    <property type="entry name" value="Ester_Hydrolysis_Enzymes"/>
</dbReference>
<organism evidence="2 3">
    <name type="scientific">Pontibacter burrus</name>
    <dbReference type="NCBI Taxonomy" id="2704466"/>
    <lineage>
        <taxon>Bacteria</taxon>
        <taxon>Pseudomonadati</taxon>
        <taxon>Bacteroidota</taxon>
        <taxon>Cytophagia</taxon>
        <taxon>Cytophagales</taxon>
        <taxon>Hymenobacteraceae</taxon>
        <taxon>Pontibacter</taxon>
    </lineage>
</organism>
<accession>A0A6B3LU31</accession>
<dbReference type="Gene3D" id="3.40.50.1110">
    <property type="entry name" value="SGNH hydrolase"/>
    <property type="match status" value="1"/>
</dbReference>
<dbReference type="PANTHER" id="PTHR30383:SF2">
    <property type="entry name" value="CELLULOSE-BINDING PROTEIN"/>
    <property type="match status" value="1"/>
</dbReference>
<sequence>MPLFIVKILYGLILFLLLSFVPQTIVAQPVRIMCLGNSITQGDGEKASYRFPLWKKLVDAGVDFEFVGSHDKNKWGVNSPKQNASYKGKTFTNVNEGHWGWRADHMLNGNQETYPPEGKLSDWMKQYTPDIALIHLGTNDIFQNQPIAETIGELEQVIRGIRAKNGSVSILLAQLIPANKNDNYTDNAIRDYNTKIVALAEKLNTAASPVIVVDQYSGFDINTMLADEAHPNERGEEQMAQQWYNALLPIVRPMPVSLVSFNARVTDENKIELNWKTASEQNNAYFEIQRTLDTTKQFSTIGKVNGAGTTQTPTTYTFTDATAPMGDLFYRLKQVDFDGTTTYSKTILVSSSPEERMLQVFPTVVSGKPVTIDILVRMPDAPVTVSIYTINGTHVKDLRGSTSASGHYSYEQDVKELRGTGLYIVQAIVGGKVLRSKFIVE</sequence>
<dbReference type="PANTHER" id="PTHR30383">
    <property type="entry name" value="THIOESTERASE 1/PROTEASE 1/LYSOPHOSPHOLIPASE L1"/>
    <property type="match status" value="1"/>
</dbReference>
<dbReference type="Gene3D" id="2.60.40.10">
    <property type="entry name" value="Immunoglobulins"/>
    <property type="match status" value="1"/>
</dbReference>
<dbReference type="NCBIfam" id="TIGR04183">
    <property type="entry name" value="Por_Secre_tail"/>
    <property type="match status" value="1"/>
</dbReference>
<feature type="domain" description="SGNH hydrolase-type esterase" evidence="1">
    <location>
        <begin position="34"/>
        <end position="236"/>
    </location>
</feature>
<dbReference type="GO" id="GO:0004622">
    <property type="term" value="F:phosphatidylcholine lysophospholipase activity"/>
    <property type="evidence" value="ECO:0007669"/>
    <property type="project" value="TreeGrafter"/>
</dbReference>
<gene>
    <name evidence="2" type="ORF">GXP69_04620</name>
</gene>
<name>A0A6B3LU31_9BACT</name>
<keyword evidence="3" id="KW-1185">Reference proteome</keyword>
<comment type="caution">
    <text evidence="2">The sequence shown here is derived from an EMBL/GenBank/DDBJ whole genome shotgun (WGS) entry which is preliminary data.</text>
</comment>
<dbReference type="EMBL" id="JAAGWD010000001">
    <property type="protein sequence ID" value="NEM96971.1"/>
    <property type="molecule type" value="Genomic_DNA"/>
</dbReference>
<evidence type="ECO:0000313" key="3">
    <source>
        <dbReference type="Proteomes" id="UP000474777"/>
    </source>
</evidence>
<dbReference type="CDD" id="cd01833">
    <property type="entry name" value="XynB_like"/>
    <property type="match status" value="1"/>
</dbReference>
<dbReference type="Proteomes" id="UP000474777">
    <property type="component" value="Unassembled WGS sequence"/>
</dbReference>
<protein>
    <submittedName>
        <fullName evidence="2">T9SS type A sorting domain-containing protein</fullName>
    </submittedName>
</protein>
<dbReference type="InterPro" id="IPR013783">
    <property type="entry name" value="Ig-like_fold"/>
</dbReference>
<dbReference type="InterPro" id="IPR036514">
    <property type="entry name" value="SGNH_hydro_sf"/>
</dbReference>
<dbReference type="Pfam" id="PF13472">
    <property type="entry name" value="Lipase_GDSL_2"/>
    <property type="match status" value="1"/>
</dbReference>